<dbReference type="AlphaFoldDB" id="A0A418WY35"/>
<evidence type="ECO:0000313" key="2">
    <source>
        <dbReference type="EMBL" id="RJG05033.1"/>
    </source>
</evidence>
<keyword evidence="1" id="KW-0812">Transmembrane</keyword>
<accession>A0A418WY35</accession>
<feature type="transmembrane region" description="Helical" evidence="1">
    <location>
        <begin position="64"/>
        <end position="84"/>
    </location>
</feature>
<organism evidence="2 3">
    <name type="scientific">Noviherbaspirillum cavernae</name>
    <dbReference type="NCBI Taxonomy" id="2320862"/>
    <lineage>
        <taxon>Bacteria</taxon>
        <taxon>Pseudomonadati</taxon>
        <taxon>Pseudomonadota</taxon>
        <taxon>Betaproteobacteria</taxon>
        <taxon>Burkholderiales</taxon>
        <taxon>Oxalobacteraceae</taxon>
        <taxon>Noviherbaspirillum</taxon>
    </lineage>
</organism>
<keyword evidence="1" id="KW-1133">Transmembrane helix</keyword>
<proteinExistence type="predicted"/>
<sequence>MNRLNYKQLNWLVLWLWLGFVVGMSVFVTRDIAALQGAQAFADFMSQFIPMLDNIGKIPGATEWVRFYYAVFWAVSPVFAYVGWLLRKQQCVEGKYLRHLSDIKLVIFTLVLAGFIGLALIWPVADGSSWRDQGVVSNIFGIAHFTFVCVGMIFIVGLYIRIWYSRIKFGSTIEPTNRLREA</sequence>
<protein>
    <submittedName>
        <fullName evidence="2">Uncharacterized protein</fullName>
    </submittedName>
</protein>
<keyword evidence="3" id="KW-1185">Reference proteome</keyword>
<evidence type="ECO:0000313" key="3">
    <source>
        <dbReference type="Proteomes" id="UP000285190"/>
    </source>
</evidence>
<dbReference type="Proteomes" id="UP000285190">
    <property type="component" value="Unassembled WGS sequence"/>
</dbReference>
<keyword evidence="1" id="KW-0472">Membrane</keyword>
<gene>
    <name evidence="2" type="ORF">D3870_02485</name>
</gene>
<comment type="caution">
    <text evidence="2">The sequence shown here is derived from an EMBL/GenBank/DDBJ whole genome shotgun (WGS) entry which is preliminary data.</text>
</comment>
<dbReference type="EMBL" id="QYUN01000002">
    <property type="protein sequence ID" value="RJG05033.1"/>
    <property type="molecule type" value="Genomic_DNA"/>
</dbReference>
<dbReference type="RefSeq" id="WP_119736391.1">
    <property type="nucleotide sequence ID" value="NZ_QYUN01000002.1"/>
</dbReference>
<feature type="transmembrane region" description="Helical" evidence="1">
    <location>
        <begin position="105"/>
        <end position="125"/>
    </location>
</feature>
<evidence type="ECO:0000256" key="1">
    <source>
        <dbReference type="SAM" id="Phobius"/>
    </source>
</evidence>
<reference evidence="2 3" key="1">
    <citation type="submission" date="2018-09" db="EMBL/GenBank/DDBJ databases">
        <authorList>
            <person name="Zhu H."/>
        </authorList>
    </citation>
    <scope>NUCLEOTIDE SEQUENCE [LARGE SCALE GENOMIC DNA]</scope>
    <source>
        <strain evidence="2 3">K2R10-39</strain>
    </source>
</reference>
<name>A0A418WY35_9BURK</name>
<feature type="transmembrane region" description="Helical" evidence="1">
    <location>
        <begin position="137"/>
        <end position="160"/>
    </location>
</feature>